<comment type="caution">
    <text evidence="2">The sequence shown here is derived from an EMBL/GenBank/DDBJ whole genome shotgun (WGS) entry which is preliminary data.</text>
</comment>
<reference evidence="2 3" key="1">
    <citation type="submission" date="2023-03" db="EMBL/GenBank/DDBJ databases">
        <title>High recombination rates correlate with genetic variation in Cardiocondyla obscurior ants.</title>
        <authorList>
            <person name="Errbii M."/>
        </authorList>
    </citation>
    <scope>NUCLEOTIDE SEQUENCE [LARGE SCALE GENOMIC DNA]</scope>
    <source>
        <strain evidence="2">Alpha-2009</strain>
        <tissue evidence="2">Whole body</tissue>
    </source>
</reference>
<evidence type="ECO:0000313" key="3">
    <source>
        <dbReference type="Proteomes" id="UP001430953"/>
    </source>
</evidence>
<accession>A0AAW2EP56</accession>
<dbReference type="AlphaFoldDB" id="A0AAW2EP56"/>
<evidence type="ECO:0000256" key="1">
    <source>
        <dbReference type="SAM" id="Phobius"/>
    </source>
</evidence>
<keyword evidence="3" id="KW-1185">Reference proteome</keyword>
<protein>
    <submittedName>
        <fullName evidence="2">Uncharacterized protein</fullName>
    </submittedName>
</protein>
<gene>
    <name evidence="2" type="ORF">PUN28_017085</name>
</gene>
<feature type="transmembrane region" description="Helical" evidence="1">
    <location>
        <begin position="66"/>
        <end position="83"/>
    </location>
</feature>
<sequence length="147" mass="16815">MSTERNENAEQLWFGTGFLRPTTAESDLKITLGEISLQNVTAAAKLPCGETLAVNRTLACYNLSRTCHIINFLFALFIFTFVWNNCICLRYDAISTSFTPECILLRWNLLSRAGTRHRIMHFVCNFRSIRSATLHHFPGTTYNFRGN</sequence>
<proteinExistence type="predicted"/>
<name>A0AAW2EP56_9HYME</name>
<keyword evidence="1" id="KW-1133">Transmembrane helix</keyword>
<keyword evidence="1" id="KW-0472">Membrane</keyword>
<dbReference type="EMBL" id="JADYXP020000020">
    <property type="protein sequence ID" value="KAL0104129.1"/>
    <property type="molecule type" value="Genomic_DNA"/>
</dbReference>
<organism evidence="2 3">
    <name type="scientific">Cardiocondyla obscurior</name>
    <dbReference type="NCBI Taxonomy" id="286306"/>
    <lineage>
        <taxon>Eukaryota</taxon>
        <taxon>Metazoa</taxon>
        <taxon>Ecdysozoa</taxon>
        <taxon>Arthropoda</taxon>
        <taxon>Hexapoda</taxon>
        <taxon>Insecta</taxon>
        <taxon>Pterygota</taxon>
        <taxon>Neoptera</taxon>
        <taxon>Endopterygota</taxon>
        <taxon>Hymenoptera</taxon>
        <taxon>Apocrita</taxon>
        <taxon>Aculeata</taxon>
        <taxon>Formicoidea</taxon>
        <taxon>Formicidae</taxon>
        <taxon>Myrmicinae</taxon>
        <taxon>Cardiocondyla</taxon>
    </lineage>
</organism>
<evidence type="ECO:0000313" key="2">
    <source>
        <dbReference type="EMBL" id="KAL0104129.1"/>
    </source>
</evidence>
<keyword evidence="1" id="KW-0812">Transmembrane</keyword>
<dbReference type="Proteomes" id="UP001430953">
    <property type="component" value="Unassembled WGS sequence"/>
</dbReference>